<keyword evidence="1" id="KW-0472">Membrane</keyword>
<feature type="transmembrane region" description="Helical" evidence="1">
    <location>
        <begin position="12"/>
        <end position="31"/>
    </location>
</feature>
<name>A0AAJ0M1Z5_9PEZI</name>
<sequence>MQISPTTTISNLCFFLFWPCFIFPGVNYRIIELQLRRYRRVRKRILPPETLDKPFLLSPLVALPALGDPVARIVERRAPKQIDRIQWKLGGLAVLPRLRDGQVVHHRNVVVNEYGPLDDPWPALPEQRVLRLRLELQHDVAGQQVALVYPGML</sequence>
<keyword evidence="3" id="KW-1185">Reference proteome</keyword>
<keyword evidence="1" id="KW-1133">Transmembrane helix</keyword>
<dbReference type="GeneID" id="87888255"/>
<evidence type="ECO:0000313" key="2">
    <source>
        <dbReference type="EMBL" id="KAK3306065.1"/>
    </source>
</evidence>
<dbReference type="AlphaFoldDB" id="A0AAJ0M1Z5"/>
<organism evidence="2 3">
    <name type="scientific">Chaetomium strumarium</name>
    <dbReference type="NCBI Taxonomy" id="1170767"/>
    <lineage>
        <taxon>Eukaryota</taxon>
        <taxon>Fungi</taxon>
        <taxon>Dikarya</taxon>
        <taxon>Ascomycota</taxon>
        <taxon>Pezizomycotina</taxon>
        <taxon>Sordariomycetes</taxon>
        <taxon>Sordariomycetidae</taxon>
        <taxon>Sordariales</taxon>
        <taxon>Chaetomiaceae</taxon>
        <taxon>Chaetomium</taxon>
    </lineage>
</organism>
<evidence type="ECO:0000313" key="3">
    <source>
        <dbReference type="Proteomes" id="UP001273166"/>
    </source>
</evidence>
<dbReference type="Proteomes" id="UP001273166">
    <property type="component" value="Unassembled WGS sequence"/>
</dbReference>
<dbReference type="RefSeq" id="XP_062721845.1">
    <property type="nucleotide sequence ID" value="XM_062869426.1"/>
</dbReference>
<accession>A0AAJ0M1Z5</accession>
<protein>
    <submittedName>
        <fullName evidence="2">Uncharacterized protein</fullName>
    </submittedName>
</protein>
<proteinExistence type="predicted"/>
<gene>
    <name evidence="2" type="ORF">B0T15DRAFT_534225</name>
</gene>
<comment type="caution">
    <text evidence="2">The sequence shown here is derived from an EMBL/GenBank/DDBJ whole genome shotgun (WGS) entry which is preliminary data.</text>
</comment>
<reference evidence="2" key="2">
    <citation type="submission" date="2023-06" db="EMBL/GenBank/DDBJ databases">
        <authorList>
            <consortium name="Lawrence Berkeley National Laboratory"/>
            <person name="Mondo S.J."/>
            <person name="Hensen N."/>
            <person name="Bonometti L."/>
            <person name="Westerberg I."/>
            <person name="Brannstrom I.O."/>
            <person name="Guillou S."/>
            <person name="Cros-Aarteil S."/>
            <person name="Calhoun S."/>
            <person name="Haridas S."/>
            <person name="Kuo A."/>
            <person name="Pangilinan J."/>
            <person name="Riley R."/>
            <person name="Labutti K."/>
            <person name="Andreopoulos B."/>
            <person name="Lipzen A."/>
            <person name="Chen C."/>
            <person name="Yanf M."/>
            <person name="Daum C."/>
            <person name="Ng V."/>
            <person name="Clum A."/>
            <person name="Steindorff A."/>
            <person name="Ohm R."/>
            <person name="Martin F."/>
            <person name="Silar P."/>
            <person name="Natvig D."/>
            <person name="Lalanne C."/>
            <person name="Gautier V."/>
            <person name="Ament-Velasquez S.L."/>
            <person name="Kruys A."/>
            <person name="Hutchinson M.I."/>
            <person name="Powell A.J."/>
            <person name="Barry K."/>
            <person name="Miller A.N."/>
            <person name="Grigoriev I.V."/>
            <person name="Debuchy R."/>
            <person name="Gladieux P."/>
            <person name="Thoren M.H."/>
            <person name="Johannesson H."/>
        </authorList>
    </citation>
    <scope>NUCLEOTIDE SEQUENCE</scope>
    <source>
        <strain evidence="2">CBS 333.67</strain>
    </source>
</reference>
<keyword evidence="1" id="KW-0812">Transmembrane</keyword>
<evidence type="ECO:0000256" key="1">
    <source>
        <dbReference type="SAM" id="Phobius"/>
    </source>
</evidence>
<dbReference type="EMBL" id="JAUDZG010000004">
    <property type="protein sequence ID" value="KAK3306065.1"/>
    <property type="molecule type" value="Genomic_DNA"/>
</dbReference>
<reference evidence="2" key="1">
    <citation type="journal article" date="2023" name="Mol. Phylogenet. Evol.">
        <title>Genome-scale phylogeny and comparative genomics of the fungal order Sordariales.</title>
        <authorList>
            <person name="Hensen N."/>
            <person name="Bonometti L."/>
            <person name="Westerberg I."/>
            <person name="Brannstrom I.O."/>
            <person name="Guillou S."/>
            <person name="Cros-Aarteil S."/>
            <person name="Calhoun S."/>
            <person name="Haridas S."/>
            <person name="Kuo A."/>
            <person name="Mondo S."/>
            <person name="Pangilinan J."/>
            <person name="Riley R."/>
            <person name="LaButti K."/>
            <person name="Andreopoulos B."/>
            <person name="Lipzen A."/>
            <person name="Chen C."/>
            <person name="Yan M."/>
            <person name="Daum C."/>
            <person name="Ng V."/>
            <person name="Clum A."/>
            <person name="Steindorff A."/>
            <person name="Ohm R.A."/>
            <person name="Martin F."/>
            <person name="Silar P."/>
            <person name="Natvig D.O."/>
            <person name="Lalanne C."/>
            <person name="Gautier V."/>
            <person name="Ament-Velasquez S.L."/>
            <person name="Kruys A."/>
            <person name="Hutchinson M.I."/>
            <person name="Powell A.J."/>
            <person name="Barry K."/>
            <person name="Miller A.N."/>
            <person name="Grigoriev I.V."/>
            <person name="Debuchy R."/>
            <person name="Gladieux P."/>
            <person name="Hiltunen Thoren M."/>
            <person name="Johannesson H."/>
        </authorList>
    </citation>
    <scope>NUCLEOTIDE SEQUENCE</scope>
    <source>
        <strain evidence="2">CBS 333.67</strain>
    </source>
</reference>